<protein>
    <recommendedName>
        <fullName evidence="7">Acetate CoA-transferase YdiF</fullName>
        <ecNumber evidence="7">2.8.3.8</ecNumber>
    </recommendedName>
</protein>
<dbReference type="InterPro" id="IPR037171">
    <property type="entry name" value="NagB/RpiA_transferase-like"/>
</dbReference>
<dbReference type="InterPro" id="IPR012792">
    <property type="entry name" value="3-oxoacid_CoA-transf_A"/>
</dbReference>
<name>Q47HA4_DECAR</name>
<feature type="active site" description="5-glutamyl coenzyme A thioester intermediate" evidence="8">
    <location>
        <position position="284"/>
    </location>
</feature>
<organism evidence="9">
    <name type="scientific">Dechloromonas aromatica (strain RCB)</name>
    <dbReference type="NCBI Taxonomy" id="159087"/>
    <lineage>
        <taxon>Bacteria</taxon>
        <taxon>Pseudomonadati</taxon>
        <taxon>Pseudomonadota</taxon>
        <taxon>Betaproteobacteria</taxon>
        <taxon>Rhodocyclales</taxon>
        <taxon>Azonexaceae</taxon>
        <taxon>Dechloromonas</taxon>
    </lineage>
</organism>
<dbReference type="eggNOG" id="COG1788">
    <property type="taxonomic scope" value="Bacteria"/>
</dbReference>
<comment type="pathway">
    <text evidence="1">Ketone metabolism; succinyl-CoA degradation; acetoacetyl-CoA from succinyl-CoA: step 1/1.</text>
</comment>
<dbReference type="InterPro" id="IPR004165">
    <property type="entry name" value="CoA_trans_fam_I"/>
</dbReference>
<dbReference type="SUPFAM" id="SSF100950">
    <property type="entry name" value="NagB/RpiA/CoA transferase-like"/>
    <property type="match status" value="2"/>
</dbReference>
<proteinExistence type="inferred from homology"/>
<dbReference type="EMBL" id="CP000089">
    <property type="protein sequence ID" value="AAZ45777.1"/>
    <property type="molecule type" value="Genomic_DNA"/>
</dbReference>
<dbReference type="UniPathway" id="UPA00929">
    <property type="reaction ID" value="UER00894"/>
</dbReference>
<evidence type="ECO:0000256" key="5">
    <source>
        <dbReference type="ARBA" id="ARBA00022679"/>
    </source>
</evidence>
<dbReference type="KEGG" id="dar:Daro_1021"/>
<dbReference type="PROSITE" id="PS01273">
    <property type="entry name" value="COA_TRANSF_1"/>
    <property type="match status" value="1"/>
</dbReference>
<dbReference type="PROSITE" id="PS01274">
    <property type="entry name" value="COA_TRANSF_2"/>
    <property type="match status" value="1"/>
</dbReference>
<dbReference type="FunFam" id="3.40.1080.10:FF:000001">
    <property type="entry name" value="Succinyl-coa:3-ketoacid-coenzyme a transferase subunit b"/>
    <property type="match status" value="1"/>
</dbReference>
<comment type="function">
    <text evidence="7">CoA transferase having broad substrate specificity for short-chain acyl-CoA thioesters with the activity decreasing when the length of the carboxylic acid chain exceeds four carbons.</text>
</comment>
<keyword evidence="6" id="KW-0809">Transit peptide</keyword>
<sequence>MNKVYATSEAALDGLLFDGMTVAAGGFGLCGIPENLIDGLLRAGTSDLTIVGNNAGVDDFGMGPLLKTRQVKKVVASYVGENKEFERQVLAGELELELVPQGTLAERLRAGGAGIPGFYTRTAFGTRLAEGKETRHFDDQEYVLEPAIRADVAIVKAWKGDHAGNLVFRKTARNFNPMIATCGRVTVAEVEELVAPGELDPDQIHTPGIYVDRIIQGAGYQKRIEFRTTAGGATPGKQDPLRERMARRAAQELRSGYYVNLGIGIPTLVANFIPEGIHVTLQSENGLLGIGPFPGSEDVDADLINAGKQTITSIPGSSFFSSADSFAMIRGGHINLSILGGLEVSENGDLANWMVPGKMVKGPGGAMDLVSGVGRVIVLMEHTAKDGAPKILPVCSLPLTGKGVVDMIITDLCVFTVNPGGGLTLSELHPGVSVDEVRANTACSFAVAPELCTEHVTELAAVS</sequence>
<dbReference type="GO" id="GO:0008775">
    <property type="term" value="F:acetate CoA-transferase activity"/>
    <property type="evidence" value="ECO:0007669"/>
    <property type="project" value="UniProtKB-EC"/>
</dbReference>
<comment type="similarity">
    <text evidence="4 7">Belongs to the 3-oxoacid CoA-transferase family.</text>
</comment>
<evidence type="ECO:0000256" key="3">
    <source>
        <dbReference type="ARBA" id="ARBA00007047"/>
    </source>
</evidence>
<comment type="similarity">
    <text evidence="3">Belongs to the 3-oxoacid CoA-transferase subunit B family.</text>
</comment>
<evidence type="ECO:0000256" key="7">
    <source>
        <dbReference type="PIRNR" id="PIRNR000858"/>
    </source>
</evidence>
<evidence type="ECO:0000256" key="6">
    <source>
        <dbReference type="ARBA" id="ARBA00022946"/>
    </source>
</evidence>
<dbReference type="AlphaFoldDB" id="Q47HA4"/>
<reference evidence="9" key="1">
    <citation type="submission" date="2005-08" db="EMBL/GenBank/DDBJ databases">
        <title>Complete sequence of Dechloromonas aromatica RCB.</title>
        <authorList>
            <person name="Salinero K.K."/>
            <person name="Copeland A."/>
            <person name="Lucas S."/>
            <person name="Lapidus A."/>
            <person name="Barry K."/>
            <person name="Detter J.C."/>
            <person name="Glavina T."/>
            <person name="Hammon N."/>
            <person name="Israni S."/>
            <person name="Pitluck S."/>
            <person name="Di Bartolo G."/>
            <person name="Trong S."/>
            <person name="Schmutz J."/>
            <person name="Larimer F."/>
            <person name="Land M."/>
            <person name="Ivanova N."/>
            <person name="Richardson P."/>
        </authorList>
    </citation>
    <scope>NUCLEOTIDE SEQUENCE</scope>
    <source>
        <strain evidence="9">RCB</strain>
    </source>
</reference>
<dbReference type="InterPro" id="IPR004163">
    <property type="entry name" value="CoA_transf_BS"/>
</dbReference>
<dbReference type="PIRSF" id="PIRSF000858">
    <property type="entry name" value="SCOT-t"/>
    <property type="match status" value="1"/>
</dbReference>
<dbReference type="HOGENOM" id="CLU_019942_1_3_4"/>
<dbReference type="Pfam" id="PF01144">
    <property type="entry name" value="CoA_trans"/>
    <property type="match status" value="2"/>
</dbReference>
<dbReference type="GO" id="GO:0046952">
    <property type="term" value="P:ketone body catabolic process"/>
    <property type="evidence" value="ECO:0007669"/>
    <property type="project" value="InterPro"/>
</dbReference>
<dbReference type="eggNOG" id="COG2057">
    <property type="taxonomic scope" value="Bacteria"/>
</dbReference>
<keyword evidence="5 7" id="KW-0808">Transferase</keyword>
<dbReference type="EC" id="2.8.3.8" evidence="7"/>
<gene>
    <name evidence="9" type="ordered locus">Daro_1021</name>
</gene>
<dbReference type="OrthoDB" id="9777193at2"/>
<dbReference type="InterPro" id="IPR014388">
    <property type="entry name" value="3-oxoacid_CoA-transferase"/>
</dbReference>
<dbReference type="Gene3D" id="3.40.1080.10">
    <property type="entry name" value="Glutaconate Coenzyme A-transferase"/>
    <property type="match status" value="2"/>
</dbReference>
<dbReference type="STRING" id="159087.Daro_1021"/>
<dbReference type="SMART" id="SM00882">
    <property type="entry name" value="CoA_trans"/>
    <property type="match status" value="2"/>
</dbReference>
<dbReference type="InterPro" id="IPR004164">
    <property type="entry name" value="CoA_transf_AS"/>
</dbReference>
<evidence type="ECO:0000256" key="4">
    <source>
        <dbReference type="ARBA" id="ARBA00007154"/>
    </source>
</evidence>
<evidence type="ECO:0000313" key="9">
    <source>
        <dbReference type="EMBL" id="AAZ45777.1"/>
    </source>
</evidence>
<dbReference type="NCBIfam" id="TIGR02428">
    <property type="entry name" value="pcaJ_scoB_fam"/>
    <property type="match status" value="1"/>
</dbReference>
<dbReference type="InterPro" id="IPR012791">
    <property type="entry name" value="3-oxoacid_CoA-transf_B"/>
</dbReference>
<dbReference type="PANTHER" id="PTHR13707:SF60">
    <property type="entry name" value="ACETATE COA-TRANSFERASE SUBUNIT ALPHA"/>
    <property type="match status" value="1"/>
</dbReference>
<comment type="similarity">
    <text evidence="2">Belongs to the 3-oxoacid CoA-transferase subunit A family.</text>
</comment>
<evidence type="ECO:0000256" key="1">
    <source>
        <dbReference type="ARBA" id="ARBA00004753"/>
    </source>
</evidence>
<comment type="catalytic activity">
    <reaction evidence="7">
        <text>an acyl-CoA + acetate = a carboxylate + acetyl-CoA</text>
        <dbReference type="Rhea" id="RHEA:13381"/>
        <dbReference type="ChEBI" id="CHEBI:29067"/>
        <dbReference type="ChEBI" id="CHEBI:30089"/>
        <dbReference type="ChEBI" id="CHEBI:57288"/>
        <dbReference type="ChEBI" id="CHEBI:58342"/>
        <dbReference type="EC" id="2.8.3.8"/>
    </reaction>
</comment>
<accession>Q47HA4</accession>
<evidence type="ECO:0000256" key="2">
    <source>
        <dbReference type="ARBA" id="ARBA00005612"/>
    </source>
</evidence>
<dbReference type="NCBIfam" id="TIGR02429">
    <property type="entry name" value="pcaI_scoA_fam"/>
    <property type="match status" value="1"/>
</dbReference>
<evidence type="ECO:0000256" key="8">
    <source>
        <dbReference type="PIRSR" id="PIRSR000858-1"/>
    </source>
</evidence>
<dbReference type="PANTHER" id="PTHR13707">
    <property type="entry name" value="KETOACID-COENZYME A TRANSFERASE"/>
    <property type="match status" value="1"/>
</dbReference>